<keyword evidence="1" id="KW-0378">Hydrolase</keyword>
<comment type="caution">
    <text evidence="5">The sequence shown here is derived from an EMBL/GenBank/DDBJ whole genome shotgun (WGS) entry which is preliminary data.</text>
</comment>
<evidence type="ECO:0000256" key="2">
    <source>
        <dbReference type="ARBA" id="ARBA00038115"/>
    </source>
</evidence>
<feature type="signal peptide" evidence="3">
    <location>
        <begin position="1"/>
        <end position="18"/>
    </location>
</feature>
<feature type="domain" description="AB hydrolase-1" evidence="4">
    <location>
        <begin position="79"/>
        <end position="333"/>
    </location>
</feature>
<sequence>MVPVLALLPAVIALLGAAIVIPWDKTLNTEPFPRNTTATENCGPIDDLQYSRRTVYFPSKGLQLEGWLYLPKGIEGRPPIVVLAHGIAGQKDMGLHPFAEVFAQRGMAALVFDYRNFGGSEGEPRNWVSPKRHLEDWDSALDYVRSTLGAEVDVRRIGLWGTSFAGGHVLVTAAKEGSNISAVISQVPHLSGIEASKKSLKNRGIPQSVRLFLAGLHDRARVLVGLPAAYLKVAGPPGSNSFMELPDEDMHLYLAKHPEHYMGGWQNRILARLANELSRYNPIHYVPEVKAPVLLVATTQDALCPIAVARRAAELNSNVQLLEKDVGHFDVYLGDLFEEVSVAQARFLVEKLGAIVPVHEPAEALPLL</sequence>
<feature type="chain" id="PRO_5045245267" description="AB hydrolase-1 domain-containing protein" evidence="3">
    <location>
        <begin position="19"/>
        <end position="368"/>
    </location>
</feature>
<proteinExistence type="inferred from homology"/>
<evidence type="ECO:0000259" key="4">
    <source>
        <dbReference type="Pfam" id="PF00561"/>
    </source>
</evidence>
<keyword evidence="6" id="KW-1185">Reference proteome</keyword>
<dbReference type="PANTHER" id="PTHR22946:SF9">
    <property type="entry name" value="POLYKETIDE TRANSFERASE AF380"/>
    <property type="match status" value="1"/>
</dbReference>
<name>A0ABR2Z125_9CHLO</name>
<dbReference type="EMBL" id="JALJOT010000002">
    <property type="protein sequence ID" value="KAK9917823.1"/>
    <property type="molecule type" value="Genomic_DNA"/>
</dbReference>
<gene>
    <name evidence="5" type="ORF">WJX75_008626</name>
</gene>
<dbReference type="InterPro" id="IPR029058">
    <property type="entry name" value="AB_hydrolase_fold"/>
</dbReference>
<keyword evidence="3" id="KW-0732">Signal</keyword>
<dbReference type="SUPFAM" id="SSF53474">
    <property type="entry name" value="alpha/beta-Hydrolases"/>
    <property type="match status" value="1"/>
</dbReference>
<dbReference type="Proteomes" id="UP001491310">
    <property type="component" value="Unassembled WGS sequence"/>
</dbReference>
<dbReference type="InterPro" id="IPR050261">
    <property type="entry name" value="FrsA_esterase"/>
</dbReference>
<dbReference type="InterPro" id="IPR000073">
    <property type="entry name" value="AB_hydrolase_1"/>
</dbReference>
<evidence type="ECO:0000313" key="6">
    <source>
        <dbReference type="Proteomes" id="UP001491310"/>
    </source>
</evidence>
<dbReference type="Pfam" id="PF00561">
    <property type="entry name" value="Abhydrolase_1"/>
    <property type="match status" value="1"/>
</dbReference>
<reference evidence="5 6" key="1">
    <citation type="journal article" date="2024" name="Nat. Commun.">
        <title>Phylogenomics reveals the evolutionary origins of lichenization in chlorophyte algae.</title>
        <authorList>
            <person name="Puginier C."/>
            <person name="Libourel C."/>
            <person name="Otte J."/>
            <person name="Skaloud P."/>
            <person name="Haon M."/>
            <person name="Grisel S."/>
            <person name="Petersen M."/>
            <person name="Berrin J.G."/>
            <person name="Delaux P.M."/>
            <person name="Dal Grande F."/>
            <person name="Keller J."/>
        </authorList>
    </citation>
    <scope>NUCLEOTIDE SEQUENCE [LARGE SCALE GENOMIC DNA]</scope>
    <source>
        <strain evidence="5 6">SAG 216-7</strain>
    </source>
</reference>
<accession>A0ABR2Z125</accession>
<dbReference type="Gene3D" id="3.40.50.1820">
    <property type="entry name" value="alpha/beta hydrolase"/>
    <property type="match status" value="1"/>
</dbReference>
<organism evidence="5 6">
    <name type="scientific">Coccomyxa subellipsoidea</name>
    <dbReference type="NCBI Taxonomy" id="248742"/>
    <lineage>
        <taxon>Eukaryota</taxon>
        <taxon>Viridiplantae</taxon>
        <taxon>Chlorophyta</taxon>
        <taxon>core chlorophytes</taxon>
        <taxon>Trebouxiophyceae</taxon>
        <taxon>Trebouxiophyceae incertae sedis</taxon>
        <taxon>Coccomyxaceae</taxon>
        <taxon>Coccomyxa</taxon>
    </lineage>
</organism>
<evidence type="ECO:0000313" key="5">
    <source>
        <dbReference type="EMBL" id="KAK9917823.1"/>
    </source>
</evidence>
<evidence type="ECO:0000256" key="1">
    <source>
        <dbReference type="ARBA" id="ARBA00022801"/>
    </source>
</evidence>
<evidence type="ECO:0000256" key="3">
    <source>
        <dbReference type="SAM" id="SignalP"/>
    </source>
</evidence>
<protein>
    <recommendedName>
        <fullName evidence="4">AB hydrolase-1 domain-containing protein</fullName>
    </recommendedName>
</protein>
<comment type="similarity">
    <text evidence="2">Belongs to the AB hydrolase superfamily. FUS2 hydrolase family.</text>
</comment>
<dbReference type="PANTHER" id="PTHR22946">
    <property type="entry name" value="DIENELACTONE HYDROLASE DOMAIN-CONTAINING PROTEIN-RELATED"/>
    <property type="match status" value="1"/>
</dbReference>